<accession>A0A8M2B1W9</accession>
<feature type="region of interest" description="Disordered" evidence="4">
    <location>
        <begin position="775"/>
        <end position="827"/>
    </location>
</feature>
<sequence>MSGDEDGCPGAQLVTEAGPNWLRAEIERLSRELSETSREKIQAAEYGLVVLEENQQLKQRFEELESEYETVRQELDQLREAYGQVHSTHRKVAADGESREESLILESASKEAYYEQRVQELQSDLRQAKNTLTGTQAENERLATLALELRENNEIVELQRSRLRDDIREYKIRESRLLQDYTELEEENISLQKQVSTLKQGQVEFEGLKHENRRLEEEVQYLNSQLEDAIRLREIADRQLTEALETVKTEREQKAALRKELTHHMTLGDSLLASSLDGLKLSADEPNNDDAILTLENGFAKVCEGNDEDNRLSSPKRDENFRPAPSLVDDLLTELNISEIQKLKQQLLQVEREKVALLTTLQDSQKQLEHARGALAEQQEAMTRLSDDLGAMRRLQAGKERQSALDSERERDSREDNDVDYYELDINGPEILRCKYEVAIAEAGELREELKGLKSEHDEMKTEHEEVRTRLEGHVRDLSIQVSQLEYSSRTDRDKVAKLEKELKEVSAVAGETEGSLSVAQDELVAFSEELANLYHHVCMCNNETPNRVMLDFYKEGKGSKTETKDRQSTLTQTNESKAQTSRSNSIPVDREEPRPEPMDVYNLVAIIRDQIRHLQKAVDRTTELSRQRVASLELAAVADKDQAACMEEILKLKSLLSTKREQIATLRTVLKANKQTAEVALANLKSKYENEKAMVTETMMKLRNELKALKEDAATFSSLRAMFATRCDEYVTQLDDMQRQLAAAEDEKKTLNSLLRMAIQQKLALTQRLEDLEFDNEQSRRGSGAGPGGRGKAPSGRGRGPLSFSSPHVSPRLPCKNRPQPHGLIGSPAVFCSEKYKILCDTGSD</sequence>
<feature type="compositionally biased region" description="Basic and acidic residues" evidence="4">
    <location>
        <begin position="589"/>
        <end position="598"/>
    </location>
</feature>
<feature type="coiled-coil region" evidence="3">
    <location>
        <begin position="54"/>
        <end position="81"/>
    </location>
</feature>
<evidence type="ECO:0000256" key="4">
    <source>
        <dbReference type="SAM" id="MobiDB-lite"/>
    </source>
</evidence>
<dbReference type="GO" id="GO:0008093">
    <property type="term" value="F:cytoskeletal anchor activity"/>
    <property type="evidence" value="ECO:0007669"/>
    <property type="project" value="InterPro"/>
</dbReference>
<dbReference type="GO" id="GO:0060047">
    <property type="term" value="P:heart contraction"/>
    <property type="evidence" value="ECO:0000315"/>
    <property type="project" value="ZFIN"/>
</dbReference>
<feature type="compositionally biased region" description="Basic and acidic residues" evidence="4">
    <location>
        <begin position="558"/>
        <end position="568"/>
    </location>
</feature>
<feature type="coiled-coil region" evidence="3">
    <location>
        <begin position="436"/>
        <end position="470"/>
    </location>
</feature>
<dbReference type="GO" id="GO:0072393">
    <property type="term" value="P:microtubule anchoring at microtubule organizing center"/>
    <property type="evidence" value="ECO:0000318"/>
    <property type="project" value="GO_Central"/>
</dbReference>
<name>X1WDT9_DANRE</name>
<keyword evidence="8" id="KW-1267">Proteomics identification</keyword>
<dbReference type="InterPro" id="IPR018477">
    <property type="entry name" value="BICD"/>
</dbReference>
<proteinExistence type="evidence at protein level"/>
<dbReference type="Ensembl" id="ENSDART00000155408.3">
    <property type="protein sequence ID" value="ENSDARP00000128388.3"/>
    <property type="gene ID" value="ENSDARG00000075571.4"/>
</dbReference>
<feature type="compositionally biased region" description="Polar residues" evidence="4">
    <location>
        <begin position="569"/>
        <end position="587"/>
    </location>
</feature>
<dbReference type="GO" id="GO:0005829">
    <property type="term" value="C:cytosol"/>
    <property type="evidence" value="ECO:0000318"/>
    <property type="project" value="GO_Central"/>
</dbReference>
<gene>
    <name evidence="7" type="primary">bicd2b</name>
    <name evidence="5 6" type="synonym">bicd2</name>
</gene>
<reference evidence="6" key="3">
    <citation type="submission" date="2023-09" db="UniProtKB">
        <authorList>
            <consortium name="RefSeq"/>
        </authorList>
    </citation>
    <scope>IDENTIFICATION</scope>
    <source>
        <strain evidence="6">Tuebingen</strain>
    </source>
</reference>
<dbReference type="AGR" id="ZFIN:ZDB-GENE-120717-1"/>
<feature type="coiled-coil region" evidence="3">
    <location>
        <begin position="111"/>
        <end position="260"/>
    </location>
</feature>
<evidence type="ECO:0000256" key="2">
    <source>
        <dbReference type="ARBA" id="ARBA00023054"/>
    </source>
</evidence>
<evidence type="ECO:0000313" key="6">
    <source>
        <dbReference type="RefSeq" id="XP_005155947.1"/>
    </source>
</evidence>
<dbReference type="KEGG" id="dre:557383"/>
<dbReference type="PANTHER" id="PTHR31233">
    <property type="entry name" value="BICAUDAL D FAMILY MEMBER"/>
    <property type="match status" value="1"/>
</dbReference>
<dbReference type="GO" id="GO:0034452">
    <property type="term" value="F:dynactin binding"/>
    <property type="evidence" value="ECO:0000318"/>
    <property type="project" value="GO_Central"/>
</dbReference>
<protein>
    <submittedName>
        <fullName evidence="5">Bicaudal D homolog 2 (Drosophila)</fullName>
    </submittedName>
    <submittedName>
        <fullName evidence="6">Protein bicaudal D homolog 2 isoform X1</fullName>
    </submittedName>
</protein>
<reference evidence="5" key="2">
    <citation type="submission" date="2014-03" db="UniProtKB">
        <authorList>
            <consortium name="Ensembl"/>
        </authorList>
    </citation>
    <scope>IDENTIFICATION</scope>
    <source>
        <strain evidence="5">Tuebingen</strain>
    </source>
</reference>
<dbReference type="GeneTree" id="ENSGT00940000154471"/>
<dbReference type="CTD" id="557383"/>
<dbReference type="GeneID" id="557383"/>
<evidence type="ECO:0007829" key="8">
    <source>
        <dbReference type="PeptideAtlas" id="X1WDT9"/>
    </source>
</evidence>
<dbReference type="RefSeq" id="XP_005155947.1">
    <property type="nucleotide sequence ID" value="XM_005155890.4"/>
</dbReference>
<dbReference type="Pfam" id="PF09730">
    <property type="entry name" value="BicD"/>
    <property type="match status" value="1"/>
</dbReference>
<dbReference type="Gene3D" id="6.10.250.2470">
    <property type="match status" value="1"/>
</dbReference>
<dbReference type="ZFIN" id="ZDB-GENE-120717-1">
    <property type="gene designation" value="bicd2b"/>
</dbReference>
<dbReference type="AlphaFoldDB" id="X1WDT9"/>
<dbReference type="HOGENOM" id="CLU_014107_1_0_1"/>
<dbReference type="OrthoDB" id="10069295at2759"/>
<feature type="coiled-coil region" evidence="3">
    <location>
        <begin position="668"/>
        <end position="762"/>
    </location>
</feature>
<reference evidence="5" key="1">
    <citation type="journal article" date="2013" name="Nature">
        <title>The zebrafish reference genome sequence and its relationship to the human genome.</title>
        <authorList>
            <consortium name="Genome Reference Consortium Zebrafish"/>
            <person name="Howe K."/>
            <person name="Clark M.D."/>
            <person name="Torroja C.F."/>
            <person name="Torrance J."/>
            <person name="Berthelot C."/>
            <person name="Muffato M."/>
            <person name="Collins J.E."/>
            <person name="Humphray S."/>
            <person name="McLaren K."/>
            <person name="Matthews L."/>
            <person name="McLaren S."/>
            <person name="Sealy I."/>
            <person name="Caccamo M."/>
            <person name="Churcher C."/>
            <person name="Scott C."/>
            <person name="Barrett J.C."/>
            <person name="Koch R."/>
            <person name="Rauch G.J."/>
            <person name="White S."/>
            <person name="Chow W."/>
            <person name="Kilian B."/>
            <person name="Quintais L.T."/>
            <person name="Guerra-Assuncao J.A."/>
            <person name="Zhou Y."/>
            <person name="Gu Y."/>
            <person name="Yen J."/>
            <person name="Vogel J.H."/>
            <person name="Eyre T."/>
            <person name="Redmond S."/>
            <person name="Banerjee R."/>
            <person name="Chi J."/>
            <person name="Fu B."/>
            <person name="Langley E."/>
            <person name="Maguire S.F."/>
            <person name="Laird G.K."/>
            <person name="Lloyd D."/>
            <person name="Kenyon E."/>
            <person name="Donaldson S."/>
            <person name="Sehra H."/>
            <person name="Almeida-King J."/>
            <person name="Loveland J."/>
            <person name="Trevanion S."/>
            <person name="Jones M."/>
            <person name="Quail M."/>
            <person name="Willey D."/>
            <person name="Hunt A."/>
            <person name="Burton J."/>
            <person name="Sims S."/>
            <person name="McLay K."/>
            <person name="Plumb B."/>
            <person name="Davis J."/>
            <person name="Clee C."/>
            <person name="Oliver K."/>
            <person name="Clark R."/>
            <person name="Riddle C."/>
            <person name="Elliot D."/>
            <person name="Eliott D."/>
            <person name="Threadgold G."/>
            <person name="Harden G."/>
            <person name="Ware D."/>
            <person name="Begum S."/>
            <person name="Mortimore B."/>
            <person name="Mortimer B."/>
            <person name="Kerry G."/>
            <person name="Heath P."/>
            <person name="Phillimore B."/>
            <person name="Tracey A."/>
            <person name="Corby N."/>
            <person name="Dunn M."/>
            <person name="Johnson C."/>
            <person name="Wood J."/>
            <person name="Clark S."/>
            <person name="Pelan S."/>
            <person name="Griffiths G."/>
            <person name="Smith M."/>
            <person name="Glithero R."/>
            <person name="Howden P."/>
            <person name="Barker N."/>
            <person name="Lloyd C."/>
            <person name="Stevens C."/>
            <person name="Harley J."/>
            <person name="Holt K."/>
            <person name="Panagiotidis G."/>
            <person name="Lovell J."/>
            <person name="Beasley H."/>
            <person name="Henderson C."/>
            <person name="Gordon D."/>
            <person name="Auger K."/>
            <person name="Wright D."/>
            <person name="Collins J."/>
            <person name="Raisen C."/>
            <person name="Dyer L."/>
            <person name="Leung K."/>
            <person name="Robertson L."/>
            <person name="Ambridge K."/>
            <person name="Leongamornlert D."/>
            <person name="McGuire S."/>
            <person name="Gilderthorp R."/>
            <person name="Griffiths C."/>
            <person name="Manthravadi D."/>
            <person name="Nichol S."/>
            <person name="Barker G."/>
            <person name="Whitehead S."/>
            <person name="Kay M."/>
            <person name="Brown J."/>
            <person name="Murnane C."/>
            <person name="Gray E."/>
            <person name="Humphries M."/>
            <person name="Sycamore N."/>
            <person name="Barker D."/>
            <person name="Saunders D."/>
            <person name="Wallis J."/>
            <person name="Babbage A."/>
            <person name="Hammond S."/>
            <person name="Mashreghi-Mohammadi M."/>
            <person name="Barr L."/>
            <person name="Martin S."/>
            <person name="Wray P."/>
            <person name="Ellington A."/>
            <person name="Matthews N."/>
            <person name="Ellwood M."/>
            <person name="Woodmansey R."/>
            <person name="Clark G."/>
            <person name="Cooper J."/>
            <person name="Cooper J."/>
            <person name="Tromans A."/>
            <person name="Grafham D."/>
            <person name="Skuce C."/>
            <person name="Pandian R."/>
            <person name="Andrews R."/>
            <person name="Harrison E."/>
            <person name="Kimberley A."/>
            <person name="Garnett J."/>
            <person name="Fosker N."/>
            <person name="Hall R."/>
            <person name="Garner P."/>
            <person name="Kelly D."/>
            <person name="Bird C."/>
            <person name="Palmer S."/>
            <person name="Gehring I."/>
            <person name="Berger A."/>
            <person name="Dooley C.M."/>
            <person name="Ersan-Urun Z."/>
            <person name="Eser C."/>
            <person name="Geiger H."/>
            <person name="Geisler M."/>
            <person name="Karotki L."/>
            <person name="Kirn A."/>
            <person name="Konantz J."/>
            <person name="Konantz M."/>
            <person name="Oberlander M."/>
            <person name="Rudolph-Geiger S."/>
            <person name="Teucke M."/>
            <person name="Lanz C."/>
            <person name="Raddatz G."/>
            <person name="Osoegawa K."/>
            <person name="Zhu B."/>
            <person name="Rapp A."/>
            <person name="Widaa S."/>
            <person name="Langford C."/>
            <person name="Yang F."/>
            <person name="Schuster S.C."/>
            <person name="Carter N.P."/>
            <person name="Harrow J."/>
            <person name="Ning Z."/>
            <person name="Herrero J."/>
            <person name="Searle S.M."/>
            <person name="Enright A."/>
            <person name="Geisler R."/>
            <person name="Plasterk R.H."/>
            <person name="Lee C."/>
            <person name="Westerfield M."/>
            <person name="de Jong P.J."/>
            <person name="Zon L.I."/>
            <person name="Postlethwait J.H."/>
            <person name="Nusslein-Volhard C."/>
            <person name="Hubbard T.J."/>
            <person name="Roest Crollius H."/>
            <person name="Rogers J."/>
            <person name="Stemple D.L."/>
        </authorList>
    </citation>
    <scope>NUCLEOTIDE SEQUENCE [LARGE SCALE GENOMIC DNA]</scope>
    <source>
        <strain evidence="5">Tuebingen</strain>
    </source>
</reference>
<evidence type="ECO:0000313" key="7">
    <source>
        <dbReference type="ZFIN" id="ZDB-GENE-120717-1"/>
    </source>
</evidence>
<dbReference type="PANTHER" id="PTHR31233:SF13">
    <property type="entry name" value="BICAUDAL D HOMOLOG 2 (DROSOPHILA)"/>
    <property type="match status" value="1"/>
</dbReference>
<dbReference type="EMBL" id="BX248521">
    <property type="status" value="NOT_ANNOTATED_CDS"/>
    <property type="molecule type" value="Genomic_DNA"/>
</dbReference>
<evidence type="ECO:0000256" key="3">
    <source>
        <dbReference type="SAM" id="Coils"/>
    </source>
</evidence>
<evidence type="ECO:0000256" key="1">
    <source>
        <dbReference type="ARBA" id="ARBA00010061"/>
    </source>
</evidence>
<dbReference type="GO" id="GO:0070507">
    <property type="term" value="P:regulation of microtubule cytoskeleton organization"/>
    <property type="evidence" value="ECO:0000318"/>
    <property type="project" value="GO_Central"/>
</dbReference>
<feature type="region of interest" description="Disordered" evidence="4">
    <location>
        <begin position="396"/>
        <end position="416"/>
    </location>
</feature>
<accession>X1WDT9</accession>
<evidence type="ECO:0000313" key="5">
    <source>
        <dbReference type="Ensembl" id="ENSDARP00000128388"/>
    </source>
</evidence>
<dbReference type="GO" id="GO:0005794">
    <property type="term" value="C:Golgi apparatus"/>
    <property type="evidence" value="ECO:0000318"/>
    <property type="project" value="GO_Central"/>
</dbReference>
<organism evidence="5">
    <name type="scientific">Danio rerio</name>
    <name type="common">Zebrafish</name>
    <name type="synonym">Brachydanio rerio</name>
    <dbReference type="NCBI Taxonomy" id="7955"/>
    <lineage>
        <taxon>Eukaryota</taxon>
        <taxon>Metazoa</taxon>
        <taxon>Chordata</taxon>
        <taxon>Craniata</taxon>
        <taxon>Vertebrata</taxon>
        <taxon>Euteleostomi</taxon>
        <taxon>Actinopterygii</taxon>
        <taxon>Neopterygii</taxon>
        <taxon>Teleostei</taxon>
        <taxon>Ostariophysi</taxon>
        <taxon>Cypriniformes</taxon>
        <taxon>Danionidae</taxon>
        <taxon>Danioninae</taxon>
        <taxon>Danio</taxon>
    </lineage>
</organism>
<keyword evidence="2 3" id="KW-0175">Coiled coil</keyword>
<dbReference type="Bgee" id="ENSDARG00000075571">
    <property type="expression patterns" value="Expressed in retina and 19 other cell types or tissues"/>
</dbReference>
<feature type="region of interest" description="Disordered" evidence="4">
    <location>
        <begin position="558"/>
        <end position="598"/>
    </location>
</feature>
<comment type="similarity">
    <text evidence="1">Belongs to the BicD family.</text>
</comment>
<feature type="coiled-coil region" evidence="3">
    <location>
        <begin position="340"/>
        <end position="388"/>
    </location>
</feature>
<dbReference type="GO" id="GO:0070840">
    <property type="term" value="F:dynein complex binding"/>
    <property type="evidence" value="ECO:0000318"/>
    <property type="project" value="GO_Central"/>
</dbReference>